<dbReference type="AlphaFoldDB" id="A0AA38CHD8"/>
<evidence type="ECO:0000313" key="3">
    <source>
        <dbReference type="Proteomes" id="UP000824469"/>
    </source>
</evidence>
<organism evidence="2 3">
    <name type="scientific">Taxus chinensis</name>
    <name type="common">Chinese yew</name>
    <name type="synonym">Taxus wallichiana var. chinensis</name>
    <dbReference type="NCBI Taxonomy" id="29808"/>
    <lineage>
        <taxon>Eukaryota</taxon>
        <taxon>Viridiplantae</taxon>
        <taxon>Streptophyta</taxon>
        <taxon>Embryophyta</taxon>
        <taxon>Tracheophyta</taxon>
        <taxon>Spermatophyta</taxon>
        <taxon>Pinopsida</taxon>
        <taxon>Pinidae</taxon>
        <taxon>Conifers II</taxon>
        <taxon>Cupressales</taxon>
        <taxon>Taxaceae</taxon>
        <taxon>Taxus</taxon>
    </lineage>
</organism>
<keyword evidence="3" id="KW-1185">Reference proteome</keyword>
<gene>
    <name evidence="2" type="ORF">KI387_028944</name>
</gene>
<name>A0AA38CHD8_TAXCH</name>
<protein>
    <submittedName>
        <fullName evidence="2">Uncharacterized protein</fullName>
    </submittedName>
</protein>
<feature type="compositionally biased region" description="Basic and acidic residues" evidence="1">
    <location>
        <begin position="62"/>
        <end position="71"/>
    </location>
</feature>
<reference evidence="2 3" key="1">
    <citation type="journal article" date="2021" name="Nat. Plants">
        <title>The Taxus genome provides insights into paclitaxel biosynthesis.</title>
        <authorList>
            <person name="Xiong X."/>
            <person name="Gou J."/>
            <person name="Liao Q."/>
            <person name="Li Y."/>
            <person name="Zhou Q."/>
            <person name="Bi G."/>
            <person name="Li C."/>
            <person name="Du R."/>
            <person name="Wang X."/>
            <person name="Sun T."/>
            <person name="Guo L."/>
            <person name="Liang H."/>
            <person name="Lu P."/>
            <person name="Wu Y."/>
            <person name="Zhang Z."/>
            <person name="Ro D.K."/>
            <person name="Shang Y."/>
            <person name="Huang S."/>
            <person name="Yan J."/>
        </authorList>
    </citation>
    <scope>NUCLEOTIDE SEQUENCE [LARGE SCALE GENOMIC DNA]</scope>
    <source>
        <strain evidence="2">Ta-2019</strain>
    </source>
</reference>
<comment type="caution">
    <text evidence="2">The sequence shown here is derived from an EMBL/GenBank/DDBJ whole genome shotgun (WGS) entry which is preliminary data.</text>
</comment>
<dbReference type="EMBL" id="JAHRHJ020000010">
    <property type="protein sequence ID" value="KAH9297262.1"/>
    <property type="molecule type" value="Genomic_DNA"/>
</dbReference>
<feature type="region of interest" description="Disordered" evidence="1">
    <location>
        <begin position="1"/>
        <end position="26"/>
    </location>
</feature>
<sequence length="93" mass="10262">MSTDRICAATGKKRKAAEDDEEPMALGFPPAFNPIISDRPASKPRLLLLCNVHDLENNEGCETPKSEEHQIPKNLSCPAAPRKPTPTPREKSR</sequence>
<evidence type="ECO:0000256" key="1">
    <source>
        <dbReference type="SAM" id="MobiDB-lite"/>
    </source>
</evidence>
<proteinExistence type="predicted"/>
<feature type="non-terminal residue" evidence="2">
    <location>
        <position position="93"/>
    </location>
</feature>
<accession>A0AA38CHD8</accession>
<evidence type="ECO:0000313" key="2">
    <source>
        <dbReference type="EMBL" id="KAH9297262.1"/>
    </source>
</evidence>
<feature type="region of interest" description="Disordered" evidence="1">
    <location>
        <begin position="57"/>
        <end position="93"/>
    </location>
</feature>
<dbReference type="Proteomes" id="UP000824469">
    <property type="component" value="Unassembled WGS sequence"/>
</dbReference>